<dbReference type="Gene3D" id="2.60.120.620">
    <property type="entry name" value="q2cbj1_9rhob like domain"/>
    <property type="match status" value="1"/>
</dbReference>
<proteinExistence type="predicted"/>
<dbReference type="GO" id="GO:0051213">
    <property type="term" value="F:dioxygenase activity"/>
    <property type="evidence" value="ECO:0007669"/>
    <property type="project" value="UniProtKB-KW"/>
</dbReference>
<evidence type="ECO:0000313" key="1">
    <source>
        <dbReference type="EMBL" id="MFC4015602.1"/>
    </source>
</evidence>
<dbReference type="Proteomes" id="UP001595851">
    <property type="component" value="Unassembled WGS sequence"/>
</dbReference>
<dbReference type="InterPro" id="IPR008775">
    <property type="entry name" value="Phytyl_CoA_dOase-like"/>
</dbReference>
<gene>
    <name evidence="1" type="ORF">ACFOY2_50915</name>
</gene>
<dbReference type="EMBL" id="JBHSBI010000047">
    <property type="protein sequence ID" value="MFC4015602.1"/>
    <property type="molecule type" value="Genomic_DNA"/>
</dbReference>
<dbReference type="SUPFAM" id="SSF51197">
    <property type="entry name" value="Clavaminate synthase-like"/>
    <property type="match status" value="1"/>
</dbReference>
<protein>
    <submittedName>
        <fullName evidence="1">Phytanoyl-CoA dioxygenase family protein</fullName>
    </submittedName>
</protein>
<dbReference type="Pfam" id="PF05721">
    <property type="entry name" value="PhyH"/>
    <property type="match status" value="1"/>
</dbReference>
<evidence type="ECO:0000313" key="2">
    <source>
        <dbReference type="Proteomes" id="UP001595851"/>
    </source>
</evidence>
<keyword evidence="1" id="KW-0560">Oxidoreductase</keyword>
<keyword evidence="2" id="KW-1185">Reference proteome</keyword>
<organism evidence="1 2">
    <name type="scientific">Nonomuraea purpurea</name>
    <dbReference type="NCBI Taxonomy" id="1849276"/>
    <lineage>
        <taxon>Bacteria</taxon>
        <taxon>Bacillati</taxon>
        <taxon>Actinomycetota</taxon>
        <taxon>Actinomycetes</taxon>
        <taxon>Streptosporangiales</taxon>
        <taxon>Streptosporangiaceae</taxon>
        <taxon>Nonomuraea</taxon>
    </lineage>
</organism>
<keyword evidence="1" id="KW-0223">Dioxygenase</keyword>
<accession>A0ABV8GNR4</accession>
<name>A0ABV8GNR4_9ACTN</name>
<comment type="caution">
    <text evidence="1">The sequence shown here is derived from an EMBL/GenBank/DDBJ whole genome shotgun (WGS) entry which is preliminary data.</text>
</comment>
<sequence>MPQADIELSDADLRAFDEGYLVVPILDADEIAALKEDIDTLAAGENGGKPLGQNLTPRARERVSRLVRSPLLHQLPGRQRAHELPSIARLTWHPRVLRVLDQIMASWRPRAEWTLAGGPPPVLDLPDDPARSRYVFHHINAARHDAGTRGLPWHHDYDQYPQTNRSHLMVHVLTYLNGLNGSVGDLMLAPGTHRSVASKRALWHMGWEKLPGAVVIDDLPPGSAVFMNSAMFHARIPKPGGEDEPRYFIDCSYCQGGIQWPSAYGGSHRQLRERHLAEGGDRPWLFDERQFFDSVHAHNATENAQGSLLADPRYA</sequence>
<dbReference type="RefSeq" id="WP_379535415.1">
    <property type="nucleotide sequence ID" value="NZ_JBHSBI010000047.1"/>
</dbReference>
<reference evidence="2" key="1">
    <citation type="journal article" date="2019" name="Int. J. Syst. Evol. Microbiol.">
        <title>The Global Catalogue of Microorganisms (GCM) 10K type strain sequencing project: providing services to taxonomists for standard genome sequencing and annotation.</title>
        <authorList>
            <consortium name="The Broad Institute Genomics Platform"/>
            <consortium name="The Broad Institute Genome Sequencing Center for Infectious Disease"/>
            <person name="Wu L."/>
            <person name="Ma J."/>
        </authorList>
    </citation>
    <scope>NUCLEOTIDE SEQUENCE [LARGE SCALE GENOMIC DNA]</scope>
    <source>
        <strain evidence="2">TBRC 1276</strain>
    </source>
</reference>